<sequence>MKRVQETELANLLLIQASVEALQAFSHWFQRGSLVVQIVLWYLDSGCSRHMTGDRARLINFVEKFIGTVRFGNDEYAAIVGYGQFCDGGLEVAFRQHSCHIRNYDMVDLLKGSRTTNLYSISLNDMMSASPVCLLTKASSTKSWLWHRRLNHLNFGTLNELTRKNLVRGLPMLKYDKDHLCPSCQLGKSKKASHPLKTENTNTEVLHTLHMDLCGPMRTESINGKKYVLVIVDDYTRFGWALNATVRFVRTDNGTEFVNKTLDGWFESVGISHETSVPRSPQQNGVVERRNRTLMEAARTMLIFAKAPLFLWAEAVATACYTLNRSLVHTLHGKTYYELLKGKKPNLQYFRVFGSLCYPTNDYDDVGKLKAKADIGIFVGYAPTKKAYRIYNKRTRKIQETVHVAFDELTEGLTSVQTSSGLAPQQMTSVPNSTELELTALQSGRSRSALVKDPEPPSVPPIKKQVDDLFQWFDDDEVVPIPPVAPITPVNVPAAPAPENANGSPSTTVISEGAPVLHERPLTHQIPHQKLVAKGLSLEKLYYDFEESFAPVARLEAIRLFIAHAASMNMVIFQMDVKTAFLNGELNEVVYVSQPEGFLDHQKKQKSTTISTTEAEYIALSGADAQILWMRSQLRDYGFAFNKIPMYCDNQSAIALCCNSVQHSRSKHIDIRHQLHQREQVERKVVDCIS</sequence>
<evidence type="ECO:0000256" key="8">
    <source>
        <dbReference type="ARBA" id="ARBA00022801"/>
    </source>
</evidence>
<evidence type="ECO:0000256" key="1">
    <source>
        <dbReference type="ARBA" id="ARBA00002180"/>
    </source>
</evidence>
<keyword evidence="6" id="KW-0547">Nucleotide-binding</keyword>
<evidence type="ECO:0000256" key="7">
    <source>
        <dbReference type="ARBA" id="ARBA00022759"/>
    </source>
</evidence>
<dbReference type="Pfam" id="PF22936">
    <property type="entry name" value="Pol_BBD"/>
    <property type="match status" value="1"/>
</dbReference>
<dbReference type="Pfam" id="PF25597">
    <property type="entry name" value="SH3_retrovirus"/>
    <property type="match status" value="1"/>
</dbReference>
<keyword evidence="16" id="KW-0511">Multifunctional enzyme</keyword>
<evidence type="ECO:0000256" key="15">
    <source>
        <dbReference type="ARBA" id="ARBA00023172"/>
    </source>
</evidence>
<dbReference type="PROSITE" id="PS50994">
    <property type="entry name" value="INTEGRASE"/>
    <property type="match status" value="1"/>
</dbReference>
<reference evidence="18" key="1">
    <citation type="journal article" date="2022" name="Int. J. Mol. Sci.">
        <title>Draft Genome of Tanacetum Coccineum: Genomic Comparison of Closely Related Tanacetum-Family Plants.</title>
        <authorList>
            <person name="Yamashiro T."/>
            <person name="Shiraishi A."/>
            <person name="Nakayama K."/>
            <person name="Satake H."/>
        </authorList>
    </citation>
    <scope>NUCLEOTIDE SEQUENCE</scope>
</reference>
<evidence type="ECO:0000256" key="6">
    <source>
        <dbReference type="ARBA" id="ARBA00022741"/>
    </source>
</evidence>
<keyword evidence="2" id="KW-1188">Viral release from host cell</keyword>
<keyword evidence="15" id="KW-0233">DNA recombination</keyword>
<keyword evidence="11" id="KW-0229">DNA integration</keyword>
<name>A0ABQ5IYD4_9ASTR</name>
<evidence type="ECO:0000256" key="10">
    <source>
        <dbReference type="ARBA" id="ARBA00022842"/>
    </source>
</evidence>
<evidence type="ECO:0000256" key="16">
    <source>
        <dbReference type="ARBA" id="ARBA00023268"/>
    </source>
</evidence>
<keyword evidence="13" id="KW-0239">DNA-directed DNA polymerase</keyword>
<dbReference type="InterPro" id="IPR025724">
    <property type="entry name" value="GAG-pre-integrase_dom"/>
</dbReference>
<evidence type="ECO:0000313" key="18">
    <source>
        <dbReference type="EMBL" id="GJU04218.1"/>
    </source>
</evidence>
<dbReference type="Pfam" id="PF07727">
    <property type="entry name" value="RVT_2"/>
    <property type="match status" value="1"/>
</dbReference>
<keyword evidence="10" id="KW-0460">Magnesium</keyword>
<comment type="function">
    <text evidence="1">The aspartyl protease (PR) mediates the proteolytic cleavages of the Gag and Gag-Pol polyproteins after assembly of the VLP.</text>
</comment>
<keyword evidence="13" id="KW-0548">Nucleotidyltransferase</keyword>
<dbReference type="InterPro" id="IPR057670">
    <property type="entry name" value="SH3_retrovirus"/>
</dbReference>
<keyword evidence="13" id="KW-0808">Transferase</keyword>
<evidence type="ECO:0000256" key="12">
    <source>
        <dbReference type="ARBA" id="ARBA00022918"/>
    </source>
</evidence>
<keyword evidence="19" id="KW-1185">Reference proteome</keyword>
<dbReference type="InterPro" id="IPR013103">
    <property type="entry name" value="RVT_2"/>
</dbReference>
<protein>
    <submittedName>
        <fullName evidence="18">Retrovirus-related pol polyprotein from transposon TNT 1-94</fullName>
    </submittedName>
</protein>
<accession>A0ABQ5IYD4</accession>
<keyword evidence="14" id="KW-0917">Virion maturation</keyword>
<dbReference type="Proteomes" id="UP001151760">
    <property type="component" value="Unassembled WGS sequence"/>
</dbReference>
<proteinExistence type="predicted"/>
<dbReference type="InterPro" id="IPR036397">
    <property type="entry name" value="RNaseH_sf"/>
</dbReference>
<dbReference type="Gene3D" id="3.30.420.10">
    <property type="entry name" value="Ribonuclease H-like superfamily/Ribonuclease H"/>
    <property type="match status" value="1"/>
</dbReference>
<keyword evidence="12" id="KW-0695">RNA-directed DNA polymerase</keyword>
<keyword evidence="9" id="KW-0067">ATP-binding</keyword>
<evidence type="ECO:0000256" key="3">
    <source>
        <dbReference type="ARBA" id="ARBA00022670"/>
    </source>
</evidence>
<evidence type="ECO:0000256" key="11">
    <source>
        <dbReference type="ARBA" id="ARBA00022908"/>
    </source>
</evidence>
<keyword evidence="7" id="KW-0255">Endonuclease</keyword>
<feature type="domain" description="Integrase catalytic" evidence="17">
    <location>
        <begin position="178"/>
        <end position="344"/>
    </location>
</feature>
<evidence type="ECO:0000256" key="13">
    <source>
        <dbReference type="ARBA" id="ARBA00022932"/>
    </source>
</evidence>
<keyword evidence="4" id="KW-0540">Nuclease</keyword>
<keyword evidence="5" id="KW-0479">Metal-binding</keyword>
<keyword evidence="8" id="KW-0378">Hydrolase</keyword>
<dbReference type="InterPro" id="IPR012337">
    <property type="entry name" value="RNaseH-like_sf"/>
</dbReference>
<dbReference type="CDD" id="cd09272">
    <property type="entry name" value="RNase_HI_RT_Ty1"/>
    <property type="match status" value="1"/>
</dbReference>
<dbReference type="InterPro" id="IPR001584">
    <property type="entry name" value="Integrase_cat-core"/>
</dbReference>
<evidence type="ECO:0000256" key="9">
    <source>
        <dbReference type="ARBA" id="ARBA00022840"/>
    </source>
</evidence>
<dbReference type="SUPFAM" id="SSF53098">
    <property type="entry name" value="Ribonuclease H-like"/>
    <property type="match status" value="1"/>
</dbReference>
<evidence type="ECO:0000256" key="5">
    <source>
        <dbReference type="ARBA" id="ARBA00022723"/>
    </source>
</evidence>
<dbReference type="InterPro" id="IPR054722">
    <property type="entry name" value="PolX-like_BBD"/>
</dbReference>
<evidence type="ECO:0000256" key="14">
    <source>
        <dbReference type="ARBA" id="ARBA00023113"/>
    </source>
</evidence>
<dbReference type="PANTHER" id="PTHR42648:SF11">
    <property type="entry name" value="TRANSPOSON TY4-P GAG-POL POLYPROTEIN"/>
    <property type="match status" value="1"/>
</dbReference>
<reference evidence="18" key="2">
    <citation type="submission" date="2022-01" db="EMBL/GenBank/DDBJ databases">
        <authorList>
            <person name="Yamashiro T."/>
            <person name="Shiraishi A."/>
            <person name="Satake H."/>
            <person name="Nakayama K."/>
        </authorList>
    </citation>
    <scope>NUCLEOTIDE SEQUENCE</scope>
</reference>
<gene>
    <name evidence="18" type="ORF">Tco_1114556</name>
</gene>
<dbReference type="PANTHER" id="PTHR42648">
    <property type="entry name" value="TRANSPOSASE, PUTATIVE-RELATED"/>
    <property type="match status" value="1"/>
</dbReference>
<organism evidence="18 19">
    <name type="scientific">Tanacetum coccineum</name>
    <dbReference type="NCBI Taxonomy" id="301880"/>
    <lineage>
        <taxon>Eukaryota</taxon>
        <taxon>Viridiplantae</taxon>
        <taxon>Streptophyta</taxon>
        <taxon>Embryophyta</taxon>
        <taxon>Tracheophyta</taxon>
        <taxon>Spermatophyta</taxon>
        <taxon>Magnoliopsida</taxon>
        <taxon>eudicotyledons</taxon>
        <taxon>Gunneridae</taxon>
        <taxon>Pentapetalae</taxon>
        <taxon>asterids</taxon>
        <taxon>campanulids</taxon>
        <taxon>Asterales</taxon>
        <taxon>Asteraceae</taxon>
        <taxon>Asteroideae</taxon>
        <taxon>Anthemideae</taxon>
        <taxon>Anthemidinae</taxon>
        <taxon>Tanacetum</taxon>
    </lineage>
</organism>
<keyword evidence="3" id="KW-0645">Protease</keyword>
<dbReference type="InterPro" id="IPR039537">
    <property type="entry name" value="Retrotran_Ty1/copia-like"/>
</dbReference>
<evidence type="ECO:0000256" key="4">
    <source>
        <dbReference type="ARBA" id="ARBA00022722"/>
    </source>
</evidence>
<evidence type="ECO:0000256" key="2">
    <source>
        <dbReference type="ARBA" id="ARBA00022612"/>
    </source>
</evidence>
<dbReference type="EMBL" id="BQNB010021228">
    <property type="protein sequence ID" value="GJU04218.1"/>
    <property type="molecule type" value="Genomic_DNA"/>
</dbReference>
<evidence type="ECO:0000313" key="19">
    <source>
        <dbReference type="Proteomes" id="UP001151760"/>
    </source>
</evidence>
<comment type="caution">
    <text evidence="18">The sequence shown here is derived from an EMBL/GenBank/DDBJ whole genome shotgun (WGS) entry which is preliminary data.</text>
</comment>
<dbReference type="Pfam" id="PF13976">
    <property type="entry name" value="gag_pre-integrs"/>
    <property type="match status" value="1"/>
</dbReference>
<evidence type="ECO:0000259" key="17">
    <source>
        <dbReference type="PROSITE" id="PS50994"/>
    </source>
</evidence>